<dbReference type="Proteomes" id="UP000235728">
    <property type="component" value="Unassembled WGS sequence"/>
</dbReference>
<organism evidence="2 3">
    <name type="scientific">Beauveria bassiana</name>
    <name type="common">White muscardine disease fungus</name>
    <name type="synonym">Tritirachium shiotae</name>
    <dbReference type="NCBI Taxonomy" id="176275"/>
    <lineage>
        <taxon>Eukaryota</taxon>
        <taxon>Fungi</taxon>
        <taxon>Dikarya</taxon>
        <taxon>Ascomycota</taxon>
        <taxon>Pezizomycotina</taxon>
        <taxon>Sordariomycetes</taxon>
        <taxon>Hypocreomycetidae</taxon>
        <taxon>Hypocreales</taxon>
        <taxon>Cordycipitaceae</taxon>
        <taxon>Beauveria</taxon>
    </lineage>
</organism>
<protein>
    <submittedName>
        <fullName evidence="2">Uncharacterized protein</fullName>
    </submittedName>
</protein>
<gene>
    <name evidence="2" type="ORF">BM221_006069</name>
</gene>
<reference evidence="2 3" key="1">
    <citation type="journal article" date="2016" name="Appl. Microbiol. Biotechnol.">
        <title>Characterization of T-DNA insertion mutants with decreased virulence in the entomopathogenic fungus Beauveria bassiana JEF-007.</title>
        <authorList>
            <person name="Kim S."/>
            <person name="Lee S.J."/>
            <person name="Nai Y.S."/>
            <person name="Yu J.S."/>
            <person name="Lee M.R."/>
            <person name="Yang Y.T."/>
            <person name="Kim J.S."/>
        </authorList>
    </citation>
    <scope>NUCLEOTIDE SEQUENCE [LARGE SCALE GENOMIC DNA]</scope>
    <source>
        <strain evidence="2 3">JEF-007</strain>
    </source>
</reference>
<evidence type="ECO:0000313" key="2">
    <source>
        <dbReference type="EMBL" id="PMB67894.1"/>
    </source>
</evidence>
<feature type="signal peptide" evidence="1">
    <location>
        <begin position="1"/>
        <end position="15"/>
    </location>
</feature>
<accession>A0A2N6NKW5</accession>
<proteinExistence type="predicted"/>
<feature type="chain" id="PRO_5014666160" evidence="1">
    <location>
        <begin position="16"/>
        <end position="226"/>
    </location>
</feature>
<evidence type="ECO:0000313" key="3">
    <source>
        <dbReference type="Proteomes" id="UP000235728"/>
    </source>
</evidence>
<name>A0A2N6NKW5_BEABA</name>
<keyword evidence="1" id="KW-0732">Signal</keyword>
<sequence>MALLWYTVTTLSALAAVHRLFQFHAVHSLFVSCASRTDTRHQTRFENLEPFFIPSRALPASKWPRLVTFEFEKDGDGILIHVPEGSYWGTPTVRHHTRGMCREIYIVSGEWSVGQFMAVAPISGPPERPDSWQGIYMRFGPPQLPNGPSEVRRFGSEEAQQLDHMIFRMHNFISVCVLHHFGSALSTLPPTPSLHVLPTRSPVAFFGFRFVPCFSVMILGSIVEDV</sequence>
<evidence type="ECO:0000256" key="1">
    <source>
        <dbReference type="SAM" id="SignalP"/>
    </source>
</evidence>
<dbReference type="EMBL" id="MRVG01000006">
    <property type="protein sequence ID" value="PMB67894.1"/>
    <property type="molecule type" value="Genomic_DNA"/>
</dbReference>
<dbReference type="AlphaFoldDB" id="A0A2N6NKW5"/>
<comment type="caution">
    <text evidence="2">The sequence shown here is derived from an EMBL/GenBank/DDBJ whole genome shotgun (WGS) entry which is preliminary data.</text>
</comment>